<evidence type="ECO:0000256" key="1">
    <source>
        <dbReference type="SAM" id="Phobius"/>
    </source>
</evidence>
<keyword evidence="4" id="KW-1185">Reference proteome</keyword>
<name>A0A0P8WU93_9CLOT</name>
<dbReference type="Proteomes" id="UP000050326">
    <property type="component" value="Unassembled WGS sequence"/>
</dbReference>
<feature type="transmembrane region" description="Helical" evidence="1">
    <location>
        <begin position="83"/>
        <end position="99"/>
    </location>
</feature>
<dbReference type="STRING" id="36849.OXPF_01050"/>
<comment type="caution">
    <text evidence="3">The sequence shown here is derived from an EMBL/GenBank/DDBJ whole genome shotgun (WGS) entry which is preliminary data.</text>
</comment>
<organism evidence="3 4">
    <name type="scientific">Oxobacter pfennigii</name>
    <dbReference type="NCBI Taxonomy" id="36849"/>
    <lineage>
        <taxon>Bacteria</taxon>
        <taxon>Bacillati</taxon>
        <taxon>Bacillota</taxon>
        <taxon>Clostridia</taxon>
        <taxon>Eubacteriales</taxon>
        <taxon>Clostridiaceae</taxon>
        <taxon>Oxobacter</taxon>
    </lineage>
</organism>
<feature type="domain" description="DUF6431" evidence="2">
    <location>
        <begin position="39"/>
        <end position="97"/>
    </location>
</feature>
<keyword evidence="1" id="KW-0812">Transmembrane</keyword>
<accession>A0A0P8WU93</accession>
<gene>
    <name evidence="3" type="ORF">OXPF_01050</name>
</gene>
<dbReference type="AlphaFoldDB" id="A0A0P8WU93"/>
<dbReference type="EMBL" id="LKET01000010">
    <property type="protein sequence ID" value="KPU46289.1"/>
    <property type="molecule type" value="Genomic_DNA"/>
</dbReference>
<dbReference type="InterPro" id="IPR045536">
    <property type="entry name" value="DUF6431"/>
</dbReference>
<keyword evidence="1" id="KW-0472">Membrane</keyword>
<protein>
    <recommendedName>
        <fullName evidence="2">DUF6431 domain-containing protein</fullName>
    </recommendedName>
</protein>
<keyword evidence="1" id="KW-1133">Transmembrane helix</keyword>
<proteinExistence type="predicted"/>
<dbReference type="Pfam" id="PF20020">
    <property type="entry name" value="DUF6431"/>
    <property type="match status" value="1"/>
</dbReference>
<sequence>MQNIFLCNSKPKAFREANGELFPEAPLRCMFEDCQMPVRMKKHGFYKRYIITYKYSGYICIRRYICPCCGRTVSFLPSFLVPYFQYAFPYILAFLNGYFKRRQSLRKYVEWFKRKKDGFNRRHFRYYINRIFLNRSLIQYYLNLTDQDMIANEDAMASRLFAKSLLEKIHAVSPQYLSWNFFNVTGKSILAPVQMIS</sequence>
<evidence type="ECO:0000259" key="2">
    <source>
        <dbReference type="Pfam" id="PF20020"/>
    </source>
</evidence>
<evidence type="ECO:0000313" key="4">
    <source>
        <dbReference type="Proteomes" id="UP000050326"/>
    </source>
</evidence>
<reference evidence="3 4" key="1">
    <citation type="submission" date="2015-09" db="EMBL/GenBank/DDBJ databases">
        <title>Genome sequence of Oxobacter pfennigii DSM 3222.</title>
        <authorList>
            <person name="Poehlein A."/>
            <person name="Bengelsdorf F.R."/>
            <person name="Schiel-Bengelsdorf B."/>
            <person name="Duerre P."/>
            <person name="Daniel R."/>
        </authorList>
    </citation>
    <scope>NUCLEOTIDE SEQUENCE [LARGE SCALE GENOMIC DNA]</scope>
    <source>
        <strain evidence="3 4">DSM 3222</strain>
    </source>
</reference>
<evidence type="ECO:0000313" key="3">
    <source>
        <dbReference type="EMBL" id="KPU46289.1"/>
    </source>
</evidence>